<keyword evidence="2" id="KW-1185">Reference proteome</keyword>
<dbReference type="AlphaFoldDB" id="A0A429VDX9"/>
<dbReference type="InterPro" id="IPR021660">
    <property type="entry name" value="DUF3253"/>
</dbReference>
<sequence>MALLADRAADATICPSEAARALATARGEADWRPHMAEVHDAVDRLVADARVRLSWKGTAMATRNGPYRIGRQGR</sequence>
<dbReference type="EMBL" id="RWJF01000001">
    <property type="protein sequence ID" value="RST32081.1"/>
    <property type="molecule type" value="Genomic_DNA"/>
</dbReference>
<protein>
    <submittedName>
        <fullName evidence="1">DUF3253 domain-containing protein</fullName>
    </submittedName>
</protein>
<evidence type="ECO:0000313" key="2">
    <source>
        <dbReference type="Proteomes" id="UP000274661"/>
    </source>
</evidence>
<dbReference type="InterPro" id="IPR036388">
    <property type="entry name" value="WH-like_DNA-bd_sf"/>
</dbReference>
<gene>
    <name evidence="1" type="ORF">HMF7854_02565</name>
</gene>
<dbReference type="InterPro" id="IPR036390">
    <property type="entry name" value="WH_DNA-bd_sf"/>
</dbReference>
<dbReference type="Gene3D" id="1.10.10.10">
    <property type="entry name" value="Winged helix-like DNA-binding domain superfamily/Winged helix DNA-binding domain"/>
    <property type="match status" value="1"/>
</dbReference>
<dbReference type="Proteomes" id="UP000274661">
    <property type="component" value="Unassembled WGS sequence"/>
</dbReference>
<evidence type="ECO:0000313" key="1">
    <source>
        <dbReference type="EMBL" id="RST32081.1"/>
    </source>
</evidence>
<comment type="caution">
    <text evidence="1">The sequence shown here is derived from an EMBL/GenBank/DDBJ whole genome shotgun (WGS) entry which is preliminary data.</text>
</comment>
<reference evidence="1 2" key="1">
    <citation type="submission" date="2018-12" db="EMBL/GenBank/DDBJ databases">
        <title>Sphingomonas sp. HMF7854 Genome sequencing and assembly.</title>
        <authorList>
            <person name="Cha I."/>
            <person name="Kang H."/>
            <person name="Kim H."/>
            <person name="Kang J."/>
            <person name="Joh K."/>
        </authorList>
    </citation>
    <scope>NUCLEOTIDE SEQUENCE [LARGE SCALE GENOMIC DNA]</scope>
    <source>
        <strain evidence="1 2">HMF7854</strain>
    </source>
</reference>
<proteinExistence type="predicted"/>
<accession>A0A429VDX9</accession>
<dbReference type="OrthoDB" id="34459at2"/>
<dbReference type="Pfam" id="PF11625">
    <property type="entry name" value="DUF3253"/>
    <property type="match status" value="1"/>
</dbReference>
<name>A0A429VDX9_9SPHN</name>
<organism evidence="1 2">
    <name type="scientific">Sphingomonas ginkgonis</name>
    <dbReference type="NCBI Taxonomy" id="2315330"/>
    <lineage>
        <taxon>Bacteria</taxon>
        <taxon>Pseudomonadati</taxon>
        <taxon>Pseudomonadota</taxon>
        <taxon>Alphaproteobacteria</taxon>
        <taxon>Sphingomonadales</taxon>
        <taxon>Sphingomonadaceae</taxon>
        <taxon>Sphingomonas</taxon>
    </lineage>
</organism>
<dbReference type="SUPFAM" id="SSF46785">
    <property type="entry name" value="Winged helix' DNA-binding domain"/>
    <property type="match status" value="1"/>
</dbReference>